<gene>
    <name evidence="2" type="ORF">C7N83_07395</name>
</gene>
<sequence length="71" mass="7712">MRAQNGCLKHMKAPNGKEGSPPKPAGPFKSREQDGFQVSDGMGESVLIFKSNGYPFMRYASHHSFPAGSAR</sequence>
<accession>A0A2P7TZR4</accession>
<reference evidence="2 3" key="1">
    <citation type="submission" date="2018-03" db="EMBL/GenBank/DDBJ databases">
        <title>Neisseria weixii sp. nov., isolated from the intestinal contents of Tibetan Plateau pika (Ochotona curzoniae) in Yushu, Qinghai Province, China.</title>
        <authorList>
            <person name="Gui Z."/>
        </authorList>
    </citation>
    <scope>NUCLEOTIDE SEQUENCE [LARGE SCALE GENOMIC DNA]</scope>
    <source>
        <strain evidence="2 3">ATCC 51483</strain>
    </source>
</reference>
<feature type="region of interest" description="Disordered" evidence="1">
    <location>
        <begin position="1"/>
        <end position="37"/>
    </location>
</feature>
<organism evidence="2 3">
    <name type="scientific">Neisseria iguanae</name>
    <dbReference type="NCBI Taxonomy" id="90242"/>
    <lineage>
        <taxon>Bacteria</taxon>
        <taxon>Pseudomonadati</taxon>
        <taxon>Pseudomonadota</taxon>
        <taxon>Betaproteobacteria</taxon>
        <taxon>Neisseriales</taxon>
        <taxon>Neisseriaceae</taxon>
        <taxon>Neisseria</taxon>
    </lineage>
</organism>
<dbReference type="Proteomes" id="UP000241868">
    <property type="component" value="Unassembled WGS sequence"/>
</dbReference>
<evidence type="ECO:0000256" key="1">
    <source>
        <dbReference type="SAM" id="MobiDB-lite"/>
    </source>
</evidence>
<comment type="caution">
    <text evidence="2">The sequence shown here is derived from an EMBL/GenBank/DDBJ whole genome shotgun (WGS) entry which is preliminary data.</text>
</comment>
<keyword evidence="3" id="KW-1185">Reference proteome</keyword>
<dbReference type="EMBL" id="PXYY01000040">
    <property type="protein sequence ID" value="PSJ80230.1"/>
    <property type="molecule type" value="Genomic_DNA"/>
</dbReference>
<evidence type="ECO:0000313" key="2">
    <source>
        <dbReference type="EMBL" id="PSJ80230.1"/>
    </source>
</evidence>
<dbReference type="AlphaFoldDB" id="A0A2P7TZR4"/>
<name>A0A2P7TZR4_9NEIS</name>
<protein>
    <submittedName>
        <fullName evidence="2">Uncharacterized protein</fullName>
    </submittedName>
</protein>
<evidence type="ECO:0000313" key="3">
    <source>
        <dbReference type="Proteomes" id="UP000241868"/>
    </source>
</evidence>
<proteinExistence type="predicted"/>